<accession>A0A9D2NZ21</accession>
<sequence>MREYEAEVLERYDMEVKGTRKIRGAFFCDTSEGTMLLKETRISERRAFLVYVVLSRLELEWKLRVDTPVFTRDGALLAASREGTQYMLKRWYTGRECDMKRETEIVSAAESLALLHERMQWDASAERMSGLSICPPVGRDPIEEMERHNREMKKVRSFIRARVAKNEFEYLYLESFDKMYGLAEEVVRRLRESDAIELYRKSIEDGRLVHGDYNYHNVLITPEGTAVTNFEHVRIDIQVRDLYYFIRKAMEKHHWKQKLGQKILEAYEETRRVSPMEREYIGLCLAYPEKFWKTASSYARSNKAWLPEKSVEKLRTAVRQAEEKTAFLESLFSLDLSGRKYVS</sequence>
<reference evidence="1" key="1">
    <citation type="journal article" date="2021" name="PeerJ">
        <title>Extensive microbial diversity within the chicken gut microbiome revealed by metagenomics and culture.</title>
        <authorList>
            <person name="Gilroy R."/>
            <person name="Ravi A."/>
            <person name="Getino M."/>
            <person name="Pursley I."/>
            <person name="Horton D.L."/>
            <person name="Alikhan N.F."/>
            <person name="Baker D."/>
            <person name="Gharbi K."/>
            <person name="Hall N."/>
            <person name="Watson M."/>
            <person name="Adriaenssens E.M."/>
            <person name="Foster-Nyarko E."/>
            <person name="Jarju S."/>
            <person name="Secka A."/>
            <person name="Antonio M."/>
            <person name="Oren A."/>
            <person name="Chaudhuri R.R."/>
            <person name="La Ragione R."/>
            <person name="Hildebrand F."/>
            <person name="Pallen M.J."/>
        </authorList>
    </citation>
    <scope>NUCLEOTIDE SEQUENCE</scope>
    <source>
        <strain evidence="1">ChiGjej1B1-1692</strain>
    </source>
</reference>
<dbReference type="Gene3D" id="3.30.200.20">
    <property type="entry name" value="Phosphorylase Kinase, domain 1"/>
    <property type="match status" value="1"/>
</dbReference>
<name>A0A9D2NZ21_9FIRM</name>
<dbReference type="Gene3D" id="3.90.1200.10">
    <property type="match status" value="1"/>
</dbReference>
<comment type="caution">
    <text evidence="1">The sequence shown here is derived from an EMBL/GenBank/DDBJ whole genome shotgun (WGS) entry which is preliminary data.</text>
</comment>
<dbReference type="InterPro" id="IPR011009">
    <property type="entry name" value="Kinase-like_dom_sf"/>
</dbReference>
<evidence type="ECO:0000313" key="2">
    <source>
        <dbReference type="Proteomes" id="UP000823894"/>
    </source>
</evidence>
<dbReference type="PANTHER" id="PTHR39179">
    <property type="entry name" value="SPORE COAT PROTEIN I"/>
    <property type="match status" value="1"/>
</dbReference>
<evidence type="ECO:0000313" key="1">
    <source>
        <dbReference type="EMBL" id="HJC39438.1"/>
    </source>
</evidence>
<dbReference type="InterPro" id="IPR014255">
    <property type="entry name" value="Spore_coat_CotS"/>
</dbReference>
<reference evidence="1" key="2">
    <citation type="submission" date="2021-04" db="EMBL/GenBank/DDBJ databases">
        <authorList>
            <person name="Gilroy R."/>
        </authorList>
    </citation>
    <scope>NUCLEOTIDE SEQUENCE</scope>
    <source>
        <strain evidence="1">ChiGjej1B1-1692</strain>
    </source>
</reference>
<protein>
    <submittedName>
        <fullName evidence="1">CotS family spore coat protein</fullName>
    </submittedName>
</protein>
<dbReference type="SUPFAM" id="SSF56112">
    <property type="entry name" value="Protein kinase-like (PK-like)"/>
    <property type="match status" value="1"/>
</dbReference>
<organism evidence="1 2">
    <name type="scientific">Candidatus Mediterraneibacter faecigallinarum</name>
    <dbReference type="NCBI Taxonomy" id="2838669"/>
    <lineage>
        <taxon>Bacteria</taxon>
        <taxon>Bacillati</taxon>
        <taxon>Bacillota</taxon>
        <taxon>Clostridia</taxon>
        <taxon>Lachnospirales</taxon>
        <taxon>Lachnospiraceae</taxon>
        <taxon>Mediterraneibacter</taxon>
    </lineage>
</organism>
<keyword evidence="1" id="KW-0946">Virion</keyword>
<keyword evidence="1" id="KW-0167">Capsid protein</keyword>
<dbReference type="EMBL" id="DWWK01000163">
    <property type="protein sequence ID" value="HJC39438.1"/>
    <property type="molecule type" value="Genomic_DNA"/>
</dbReference>
<dbReference type="PANTHER" id="PTHR39179:SF1">
    <property type="entry name" value="SPORE COAT PROTEIN I"/>
    <property type="match status" value="1"/>
</dbReference>
<gene>
    <name evidence="1" type="ORF">H9757_10335</name>
</gene>
<dbReference type="GO" id="GO:0042601">
    <property type="term" value="C:endospore-forming forespore"/>
    <property type="evidence" value="ECO:0007669"/>
    <property type="project" value="TreeGrafter"/>
</dbReference>
<dbReference type="Proteomes" id="UP000823894">
    <property type="component" value="Unassembled WGS sequence"/>
</dbReference>
<dbReference type="NCBIfam" id="TIGR02906">
    <property type="entry name" value="spore_CotS"/>
    <property type="match status" value="1"/>
</dbReference>
<dbReference type="InterPro" id="IPR047175">
    <property type="entry name" value="CotS-like"/>
</dbReference>
<dbReference type="AlphaFoldDB" id="A0A9D2NZ21"/>
<proteinExistence type="predicted"/>